<evidence type="ECO:0000313" key="1">
    <source>
        <dbReference type="EMBL" id="GFR05738.1"/>
    </source>
</evidence>
<name>A0A8X6J1E8_TRICU</name>
<accession>A0A8X6J1E8</accession>
<gene>
    <name evidence="1" type="ORF">TNCT_728451</name>
</gene>
<reference evidence="1" key="1">
    <citation type="submission" date="2020-07" db="EMBL/GenBank/DDBJ databases">
        <title>Multicomponent nature underlies the extraordinary mechanical properties of spider dragline silk.</title>
        <authorList>
            <person name="Kono N."/>
            <person name="Nakamura H."/>
            <person name="Mori M."/>
            <person name="Yoshida Y."/>
            <person name="Ohtoshi R."/>
            <person name="Malay A.D."/>
            <person name="Moran D.A.P."/>
            <person name="Tomita M."/>
            <person name="Numata K."/>
            <person name="Arakawa K."/>
        </authorList>
    </citation>
    <scope>NUCLEOTIDE SEQUENCE</scope>
</reference>
<keyword evidence="2" id="KW-1185">Reference proteome</keyword>
<dbReference type="AlphaFoldDB" id="A0A8X6J1E8"/>
<evidence type="ECO:0000313" key="2">
    <source>
        <dbReference type="Proteomes" id="UP000887116"/>
    </source>
</evidence>
<protein>
    <submittedName>
        <fullName evidence="1">Uncharacterized protein</fullName>
    </submittedName>
</protein>
<organism evidence="1 2">
    <name type="scientific">Trichonephila clavata</name>
    <name type="common">Joro spider</name>
    <name type="synonym">Nephila clavata</name>
    <dbReference type="NCBI Taxonomy" id="2740835"/>
    <lineage>
        <taxon>Eukaryota</taxon>
        <taxon>Metazoa</taxon>
        <taxon>Ecdysozoa</taxon>
        <taxon>Arthropoda</taxon>
        <taxon>Chelicerata</taxon>
        <taxon>Arachnida</taxon>
        <taxon>Araneae</taxon>
        <taxon>Araneomorphae</taxon>
        <taxon>Entelegynae</taxon>
        <taxon>Araneoidea</taxon>
        <taxon>Nephilidae</taxon>
        <taxon>Trichonephila</taxon>
    </lineage>
</organism>
<comment type="caution">
    <text evidence="1">The sequence shown here is derived from an EMBL/GenBank/DDBJ whole genome shotgun (WGS) entry which is preliminary data.</text>
</comment>
<dbReference type="EMBL" id="BMAO01035747">
    <property type="protein sequence ID" value="GFR05738.1"/>
    <property type="molecule type" value="Genomic_DNA"/>
</dbReference>
<sequence>MSNKPNENEVPTAHLDAKFPLHMILRMRLRTAATVRMAGCSILSRYLEQHRLLTVTILTMTVLPADMLDVELRAKRGVEMMDILR</sequence>
<proteinExistence type="predicted"/>
<dbReference type="Proteomes" id="UP000887116">
    <property type="component" value="Unassembled WGS sequence"/>
</dbReference>